<dbReference type="Gene3D" id="2.150.10.10">
    <property type="entry name" value="Serralysin-like metalloprotease, C-terminal"/>
    <property type="match status" value="1"/>
</dbReference>
<evidence type="ECO:0000259" key="1">
    <source>
        <dbReference type="Pfam" id="PF00188"/>
    </source>
</evidence>
<dbReference type="InterPro" id="IPR018511">
    <property type="entry name" value="Hemolysin-typ_Ca-bd_CS"/>
</dbReference>
<organism evidence="2 3">
    <name type="scientific">Okeania hirsuta</name>
    <dbReference type="NCBI Taxonomy" id="1458930"/>
    <lineage>
        <taxon>Bacteria</taxon>
        <taxon>Bacillati</taxon>
        <taxon>Cyanobacteriota</taxon>
        <taxon>Cyanophyceae</taxon>
        <taxon>Oscillatoriophycideae</taxon>
        <taxon>Oscillatoriales</taxon>
        <taxon>Microcoleaceae</taxon>
        <taxon>Okeania</taxon>
    </lineage>
</organism>
<evidence type="ECO:0000313" key="2">
    <source>
        <dbReference type="EMBL" id="RQH27427.1"/>
    </source>
</evidence>
<dbReference type="EMBL" id="RCBY01000259">
    <property type="protein sequence ID" value="RQH27427.1"/>
    <property type="molecule type" value="Genomic_DNA"/>
</dbReference>
<comment type="caution">
    <text evidence="2">The sequence shown here is derived from an EMBL/GenBank/DDBJ whole genome shotgun (WGS) entry which is preliminary data.</text>
</comment>
<dbReference type="SUPFAM" id="SSF55797">
    <property type="entry name" value="PR-1-like"/>
    <property type="match status" value="1"/>
</dbReference>
<dbReference type="Gene3D" id="3.40.33.10">
    <property type="entry name" value="CAP"/>
    <property type="match status" value="1"/>
</dbReference>
<accession>A0A3N6PJM9</accession>
<keyword evidence="3" id="KW-1185">Reference proteome</keyword>
<dbReference type="Proteomes" id="UP000269154">
    <property type="component" value="Unassembled WGS sequence"/>
</dbReference>
<dbReference type="Pfam" id="PF00353">
    <property type="entry name" value="HemolysinCabind"/>
    <property type="match status" value="3"/>
</dbReference>
<dbReference type="InterPro" id="IPR011049">
    <property type="entry name" value="Serralysin-like_metalloprot_C"/>
</dbReference>
<feature type="domain" description="SCP" evidence="1">
    <location>
        <begin position="241"/>
        <end position="362"/>
    </location>
</feature>
<dbReference type="InterPro" id="IPR014044">
    <property type="entry name" value="CAP_dom"/>
</dbReference>
<dbReference type="OrthoDB" id="9783944at2"/>
<dbReference type="CDD" id="cd05379">
    <property type="entry name" value="CAP_bacterial"/>
    <property type="match status" value="1"/>
</dbReference>
<dbReference type="PRINTS" id="PR00313">
    <property type="entry name" value="CABNDNGRPT"/>
</dbReference>
<gene>
    <name evidence="2" type="ORF">D5R40_27805</name>
</gene>
<dbReference type="RefSeq" id="WP_124155490.1">
    <property type="nucleotide sequence ID" value="NZ_CAWOLW010000178.1"/>
</dbReference>
<dbReference type="PANTHER" id="PTHR31157">
    <property type="entry name" value="SCP DOMAIN-CONTAINING PROTEIN"/>
    <property type="match status" value="1"/>
</dbReference>
<protein>
    <recommendedName>
        <fullName evidence="1">SCP domain-containing protein</fullName>
    </recommendedName>
</protein>
<dbReference type="PROSITE" id="PS00330">
    <property type="entry name" value="HEMOLYSIN_CALCIUM"/>
    <property type="match status" value="2"/>
</dbReference>
<name>A0A3N6PJM9_9CYAN</name>
<dbReference type="AlphaFoldDB" id="A0A3N6PJM9"/>
<evidence type="ECO:0000313" key="3">
    <source>
        <dbReference type="Proteomes" id="UP000269154"/>
    </source>
</evidence>
<dbReference type="PANTHER" id="PTHR31157:SF1">
    <property type="entry name" value="SCP DOMAIN-CONTAINING PROTEIN"/>
    <property type="match status" value="1"/>
</dbReference>
<dbReference type="InterPro" id="IPR001343">
    <property type="entry name" value="Hemolysn_Ca-bd"/>
</dbReference>
<dbReference type="GO" id="GO:0005509">
    <property type="term" value="F:calcium ion binding"/>
    <property type="evidence" value="ECO:0007669"/>
    <property type="project" value="InterPro"/>
</dbReference>
<dbReference type="SUPFAM" id="SSF51120">
    <property type="entry name" value="beta-Roll"/>
    <property type="match status" value="1"/>
</dbReference>
<dbReference type="Pfam" id="PF00188">
    <property type="entry name" value="CAP"/>
    <property type="match status" value="1"/>
</dbReference>
<reference evidence="2 3" key="1">
    <citation type="journal article" date="2018" name="ACS Chem. Biol.">
        <title>Ketoreductase domain dysfunction expands chemodiversity: malyngamide biosynthesis in the cyanobacterium Okeania hirsuta.</title>
        <authorList>
            <person name="Moss N.A."/>
            <person name="Leao T."/>
            <person name="Rankin M."/>
            <person name="McCullough T.M."/>
            <person name="Qu P."/>
            <person name="Korobeynikov A."/>
            <person name="Smith J.L."/>
            <person name="Gerwick L."/>
            <person name="Gerwick W.H."/>
        </authorList>
    </citation>
    <scope>NUCLEOTIDE SEQUENCE [LARGE SCALE GENOMIC DNA]</scope>
    <source>
        <strain evidence="2 3">PAB10Feb10-1</strain>
    </source>
</reference>
<proteinExistence type="predicted"/>
<sequence length="366" mass="38568">METELTPNGNNLLATDNTEAIALSPGELANFPDGLAALSGNDTVTGSSDSEFILGNRGEDSLIGGGGNDTLMGGKDNDTVEGGNGNDLVRGDREADVVRGGNGGDSLFGGKNNDRLFGDGGNDILFGDRDNDTLSGGLGQDTLNGGAGSDVFVLENGAGVDEIADFENGIDIIQLPDGLSFDNISLQSSQQNTVIIDRLTGETIAQVNNVSVGSLSSANFLFESSSNTETGNQNFINRVVELTNQERTQLGLSPLSTDPLLGQAAQTHTENMALQDFFEHTGLDGSSAGDRIEATGYDFSAWAENIAVGYLTPEEVVEGWMNSPGHRANILDPNLQEIGVGYYFLENDTGSVNFNHYWTQVFGTSF</sequence>
<dbReference type="InterPro" id="IPR035940">
    <property type="entry name" value="CAP_sf"/>
</dbReference>